<dbReference type="Gene3D" id="3.10.450.50">
    <property type="match status" value="1"/>
</dbReference>
<evidence type="ECO:0008006" key="3">
    <source>
        <dbReference type="Google" id="ProtNLM"/>
    </source>
</evidence>
<dbReference type="InterPro" id="IPR009959">
    <property type="entry name" value="Cyclase_SnoaL-like"/>
</dbReference>
<accession>A0A7C9MZQ4</accession>
<dbReference type="InterPro" id="IPR032710">
    <property type="entry name" value="NTF2-like_dom_sf"/>
</dbReference>
<reference evidence="1 2" key="1">
    <citation type="submission" date="2020-01" db="EMBL/GenBank/DDBJ databases">
        <title>Herbidospora sp. NEAU-GS84 nov., a novel actinomycete isolated from soil.</title>
        <authorList>
            <person name="Han L."/>
        </authorList>
    </citation>
    <scope>NUCLEOTIDE SEQUENCE [LARGE SCALE GENOMIC DNA]</scope>
    <source>
        <strain evidence="1 2">NEAU-GS84</strain>
    </source>
</reference>
<comment type="caution">
    <text evidence="1">The sequence shown here is derived from an EMBL/GenBank/DDBJ whole genome shotgun (WGS) entry which is preliminary data.</text>
</comment>
<dbReference type="PANTHER" id="PTHR38436:SF1">
    <property type="entry name" value="ESTER CYCLASE"/>
    <property type="match status" value="1"/>
</dbReference>
<name>A0A7C9MZQ4_9ACTN</name>
<dbReference type="PANTHER" id="PTHR38436">
    <property type="entry name" value="POLYKETIDE CYCLASE SNOAL-LIKE DOMAIN"/>
    <property type="match status" value="1"/>
</dbReference>
<dbReference type="EMBL" id="WXEW01000003">
    <property type="protein sequence ID" value="NAS22290.1"/>
    <property type="molecule type" value="Genomic_DNA"/>
</dbReference>
<dbReference type="SUPFAM" id="SSF54427">
    <property type="entry name" value="NTF2-like"/>
    <property type="match status" value="1"/>
</dbReference>
<evidence type="ECO:0000313" key="1">
    <source>
        <dbReference type="EMBL" id="NAS22290.1"/>
    </source>
</evidence>
<dbReference type="Proteomes" id="UP000479526">
    <property type="component" value="Unassembled WGS sequence"/>
</dbReference>
<keyword evidence="2" id="KW-1185">Reference proteome</keyword>
<dbReference type="RefSeq" id="WP_161479684.1">
    <property type="nucleotide sequence ID" value="NZ_WXEW01000003.1"/>
</dbReference>
<sequence>MVDKWEIKRELADAINEHDIPRMLDCFTEDATFVSPVGLAEGHQQIAWIFEQFFRGFPDLRLTVWFEATNNDDPLVVEWTGTGTHTGPFLMPDGRDLEPTGRRITLRGTCASFVDDGKIATHREYFDQLELFSQLGMHLEKGDPAAA</sequence>
<dbReference type="Pfam" id="PF07366">
    <property type="entry name" value="SnoaL"/>
    <property type="match status" value="1"/>
</dbReference>
<organism evidence="1 2">
    <name type="scientific">Herbidospora solisilvae</name>
    <dbReference type="NCBI Taxonomy" id="2696284"/>
    <lineage>
        <taxon>Bacteria</taxon>
        <taxon>Bacillati</taxon>
        <taxon>Actinomycetota</taxon>
        <taxon>Actinomycetes</taxon>
        <taxon>Streptosporangiales</taxon>
        <taxon>Streptosporangiaceae</taxon>
        <taxon>Herbidospora</taxon>
    </lineage>
</organism>
<evidence type="ECO:0000313" key="2">
    <source>
        <dbReference type="Proteomes" id="UP000479526"/>
    </source>
</evidence>
<dbReference type="AlphaFoldDB" id="A0A7C9MZQ4"/>
<proteinExistence type="predicted"/>
<gene>
    <name evidence="1" type="ORF">GT755_11415</name>
</gene>
<protein>
    <recommendedName>
        <fullName evidence="3">Ester cyclase</fullName>
    </recommendedName>
</protein>
<dbReference type="GO" id="GO:0030638">
    <property type="term" value="P:polyketide metabolic process"/>
    <property type="evidence" value="ECO:0007669"/>
    <property type="project" value="InterPro"/>
</dbReference>